<dbReference type="HOGENOM" id="CLU_1788831_0_0_1"/>
<evidence type="ECO:0000313" key="2">
    <source>
        <dbReference type="EMBL" id="ENN77835.1"/>
    </source>
</evidence>
<dbReference type="KEGG" id="dpa:109536821"/>
<dbReference type="EnsemblMetazoa" id="XM_019903225.1">
    <property type="protein sequence ID" value="XP_019758784.1"/>
    <property type="gene ID" value="LOC109536821"/>
</dbReference>
<accession>N6U839</accession>
<proteinExistence type="predicted"/>
<reference evidence="2 4" key="1">
    <citation type="journal article" date="2013" name="Genome Biol.">
        <title>Draft genome of the mountain pine beetle, Dendroctonus ponderosae Hopkins, a major forest pest.</title>
        <authorList>
            <person name="Keeling C.I."/>
            <person name="Yuen M.M."/>
            <person name="Liao N.Y."/>
            <person name="Docking T.R."/>
            <person name="Chan S.K."/>
            <person name="Taylor G.A."/>
            <person name="Palmquist D.L."/>
            <person name="Jackman S.D."/>
            <person name="Nguyen A."/>
            <person name="Li M."/>
            <person name="Henderson H."/>
            <person name="Janes J.K."/>
            <person name="Zhao Y."/>
            <person name="Pandoh P."/>
            <person name="Moore R."/>
            <person name="Sperling F.A."/>
            <person name="Huber D.P."/>
            <person name="Birol I."/>
            <person name="Jones S.J."/>
            <person name="Bohlmann J."/>
        </authorList>
    </citation>
    <scope>NUCLEOTIDE SEQUENCE</scope>
</reference>
<name>N6U839_DENPD</name>
<dbReference type="AlphaFoldDB" id="N6U839"/>
<feature type="chain" id="PRO_5010971989" evidence="1">
    <location>
        <begin position="23"/>
        <end position="145"/>
    </location>
</feature>
<keyword evidence="4" id="KW-1185">Reference proteome</keyword>
<dbReference type="Proteomes" id="UP000019118">
    <property type="component" value="Unassembled WGS sequence"/>
</dbReference>
<gene>
    <name evidence="3" type="primary">109536821</name>
    <name evidence="2" type="ORF">YQE_05718</name>
</gene>
<evidence type="ECO:0000256" key="1">
    <source>
        <dbReference type="SAM" id="SignalP"/>
    </source>
</evidence>
<protein>
    <submittedName>
        <fullName evidence="2 3">Uncharacterized protein</fullName>
    </submittedName>
</protein>
<feature type="signal peptide" evidence="1">
    <location>
        <begin position="1"/>
        <end position="22"/>
    </location>
</feature>
<organism evidence="2">
    <name type="scientific">Dendroctonus ponderosae</name>
    <name type="common">Mountain pine beetle</name>
    <dbReference type="NCBI Taxonomy" id="77166"/>
    <lineage>
        <taxon>Eukaryota</taxon>
        <taxon>Metazoa</taxon>
        <taxon>Ecdysozoa</taxon>
        <taxon>Arthropoda</taxon>
        <taxon>Hexapoda</taxon>
        <taxon>Insecta</taxon>
        <taxon>Pterygota</taxon>
        <taxon>Neoptera</taxon>
        <taxon>Endopterygota</taxon>
        <taxon>Coleoptera</taxon>
        <taxon>Polyphaga</taxon>
        <taxon>Cucujiformia</taxon>
        <taxon>Curculionidae</taxon>
        <taxon>Scolytinae</taxon>
        <taxon>Dendroctonus</taxon>
    </lineage>
</organism>
<keyword evidence="1" id="KW-0732">Signal</keyword>
<sequence>MMTSNIFFLCLLSFILHSLTEAVFLKFITGSIASMNTTNKTTAEAQPKRVNSTSKHSYLLNSERSSLEAISDVAVKSPTHLKNVPEKSIDVNSILSEAALEAIGDAVMAEKLNRKSKLSTATLPSTTKLKSNRTGNIAEKDICVN</sequence>
<dbReference type="EMBL" id="KB740932">
    <property type="protein sequence ID" value="ENN77835.1"/>
    <property type="molecule type" value="Genomic_DNA"/>
</dbReference>
<reference evidence="3" key="2">
    <citation type="submission" date="2024-08" db="UniProtKB">
        <authorList>
            <consortium name="EnsemblMetazoa"/>
        </authorList>
    </citation>
    <scope>IDENTIFICATION</scope>
</reference>
<feature type="non-terminal residue" evidence="2">
    <location>
        <position position="1"/>
    </location>
</feature>
<evidence type="ECO:0000313" key="3">
    <source>
        <dbReference type="EnsemblMetazoa" id="XP_019758784.1"/>
    </source>
</evidence>
<evidence type="ECO:0000313" key="4">
    <source>
        <dbReference type="Proteomes" id="UP000019118"/>
    </source>
</evidence>